<name>A0ABT9MMG1_9ACTN</name>
<dbReference type="Proteomes" id="UP001240984">
    <property type="component" value="Unassembled WGS sequence"/>
</dbReference>
<evidence type="ECO:0000313" key="2">
    <source>
        <dbReference type="Proteomes" id="UP001240984"/>
    </source>
</evidence>
<proteinExistence type="predicted"/>
<reference evidence="1 2" key="1">
    <citation type="submission" date="2023-07" db="EMBL/GenBank/DDBJ databases">
        <title>Sequencing the genomes of 1000 actinobacteria strains.</title>
        <authorList>
            <person name="Klenk H.-P."/>
        </authorList>
    </citation>
    <scope>NUCLEOTIDE SEQUENCE [LARGE SCALE GENOMIC DNA]</scope>
    <source>
        <strain evidence="1 2">DSM 44710</strain>
    </source>
</reference>
<comment type="caution">
    <text evidence="1">The sequence shown here is derived from an EMBL/GenBank/DDBJ whole genome shotgun (WGS) entry which is preliminary data.</text>
</comment>
<evidence type="ECO:0000313" key="1">
    <source>
        <dbReference type="EMBL" id="MDP9792614.1"/>
    </source>
</evidence>
<dbReference type="EMBL" id="JAUSRA010000001">
    <property type="protein sequence ID" value="MDP9792614.1"/>
    <property type="molecule type" value="Genomic_DNA"/>
</dbReference>
<dbReference type="RefSeq" id="WP_306827488.1">
    <property type="nucleotide sequence ID" value="NZ_JAUSRA010000001.1"/>
</dbReference>
<organism evidence="1 2">
    <name type="scientific">Catenuloplanes nepalensis</name>
    <dbReference type="NCBI Taxonomy" id="587533"/>
    <lineage>
        <taxon>Bacteria</taxon>
        <taxon>Bacillati</taxon>
        <taxon>Actinomycetota</taxon>
        <taxon>Actinomycetes</taxon>
        <taxon>Micromonosporales</taxon>
        <taxon>Micromonosporaceae</taxon>
        <taxon>Catenuloplanes</taxon>
    </lineage>
</organism>
<gene>
    <name evidence="1" type="ORF">J2S43_001126</name>
</gene>
<keyword evidence="2" id="KW-1185">Reference proteome</keyword>
<sequence>MPWNHMQISIKADDLLILPQIGPGEMTREQAHTEVQNLLDRIPQLATTAATWRRGAKDDTVFSGPLVWCIYEHPAGEDPRLAAQVWLDDYAATMRTAGLDVQIAKLPPPTDL</sequence>
<protein>
    <submittedName>
        <fullName evidence="1">Uncharacterized protein</fullName>
    </submittedName>
</protein>
<accession>A0ABT9MMG1</accession>